<evidence type="ECO:0000313" key="2">
    <source>
        <dbReference type="Proteomes" id="UP000789366"/>
    </source>
</evidence>
<protein>
    <submittedName>
        <fullName evidence="1">13628_t:CDS:1</fullName>
    </submittedName>
</protein>
<name>A0ACA9MUQ4_9GLOM</name>
<reference evidence="1" key="1">
    <citation type="submission" date="2021-06" db="EMBL/GenBank/DDBJ databases">
        <authorList>
            <person name="Kallberg Y."/>
            <person name="Tangrot J."/>
            <person name="Rosling A."/>
        </authorList>
    </citation>
    <scope>NUCLEOTIDE SEQUENCE</scope>
    <source>
        <strain evidence="1">28 12/20/2015</strain>
    </source>
</reference>
<keyword evidence="2" id="KW-1185">Reference proteome</keyword>
<sequence length="69" mass="7811">INSRSSSKAIEKCVLQISKIQQLVNDALGKYCEKIYQYESVYQKKLPNNTIEPGTKVIIVPDHNTNSQT</sequence>
<comment type="caution">
    <text evidence="1">The sequence shown here is derived from an EMBL/GenBank/DDBJ whole genome shotgun (WGS) entry which is preliminary data.</text>
</comment>
<proteinExistence type="predicted"/>
<dbReference type="EMBL" id="CAJVPW010010231">
    <property type="protein sequence ID" value="CAG8613150.1"/>
    <property type="molecule type" value="Genomic_DNA"/>
</dbReference>
<organism evidence="1 2">
    <name type="scientific">Cetraspora pellucida</name>
    <dbReference type="NCBI Taxonomy" id="1433469"/>
    <lineage>
        <taxon>Eukaryota</taxon>
        <taxon>Fungi</taxon>
        <taxon>Fungi incertae sedis</taxon>
        <taxon>Mucoromycota</taxon>
        <taxon>Glomeromycotina</taxon>
        <taxon>Glomeromycetes</taxon>
        <taxon>Diversisporales</taxon>
        <taxon>Gigasporaceae</taxon>
        <taxon>Cetraspora</taxon>
    </lineage>
</organism>
<evidence type="ECO:0000313" key="1">
    <source>
        <dbReference type="EMBL" id="CAG8613150.1"/>
    </source>
</evidence>
<gene>
    <name evidence="1" type="ORF">SPELUC_LOCUS7574</name>
</gene>
<accession>A0ACA9MUQ4</accession>
<dbReference type="Proteomes" id="UP000789366">
    <property type="component" value="Unassembled WGS sequence"/>
</dbReference>
<feature type="non-terminal residue" evidence="1">
    <location>
        <position position="1"/>
    </location>
</feature>